<reference evidence="2 3" key="1">
    <citation type="submission" date="2018-03" db="EMBL/GenBank/DDBJ databases">
        <title>Genomic Encyclopedia of Archaeal and Bacterial Type Strains, Phase II (KMG-II): from individual species to whole genera.</title>
        <authorList>
            <person name="Goeker M."/>
        </authorList>
    </citation>
    <scope>NUCLEOTIDE SEQUENCE [LARGE SCALE GENOMIC DNA]</scope>
    <source>
        <strain evidence="2 3">DSM 24859</strain>
    </source>
</reference>
<feature type="transmembrane region" description="Helical" evidence="1">
    <location>
        <begin position="137"/>
        <end position="155"/>
    </location>
</feature>
<dbReference type="OrthoDB" id="671232at2"/>
<dbReference type="AlphaFoldDB" id="A0A2P8HDB7"/>
<comment type="caution">
    <text evidence="2">The sequence shown here is derived from an EMBL/GenBank/DDBJ whole genome shotgun (WGS) entry which is preliminary data.</text>
</comment>
<dbReference type="Proteomes" id="UP000240971">
    <property type="component" value="Unassembled WGS sequence"/>
</dbReference>
<proteinExistence type="predicted"/>
<sequence length="158" mass="17713">MSTLILFQIFLILHLTGLTLMAGTTVADYITFKTFSKRFEQEKEGSLNLLDLMTKLSVLLGIGAALLIVSGIGLMFSTGGVFAHQIWFKIKLMLILMLILNGFLVKGRQESKLKKNIDGNSSNLHEQIKGTILHLKTFYLVQMGIFFVIIILAVFKFN</sequence>
<feature type="transmembrane region" description="Helical" evidence="1">
    <location>
        <begin position="86"/>
        <end position="105"/>
    </location>
</feature>
<keyword evidence="3" id="KW-1185">Reference proteome</keyword>
<keyword evidence="1" id="KW-1133">Transmembrane helix</keyword>
<organism evidence="2 3">
    <name type="scientific">Chitinophaga niastensis</name>
    <dbReference type="NCBI Taxonomy" id="536980"/>
    <lineage>
        <taxon>Bacteria</taxon>
        <taxon>Pseudomonadati</taxon>
        <taxon>Bacteroidota</taxon>
        <taxon>Chitinophagia</taxon>
        <taxon>Chitinophagales</taxon>
        <taxon>Chitinophagaceae</taxon>
        <taxon>Chitinophaga</taxon>
    </lineage>
</organism>
<feature type="transmembrane region" description="Helical" evidence="1">
    <location>
        <begin position="6"/>
        <end position="31"/>
    </location>
</feature>
<protein>
    <submittedName>
        <fullName evidence="2">Putative membrane protein DUF2214</fullName>
    </submittedName>
</protein>
<name>A0A2P8HDB7_CHINA</name>
<keyword evidence="1" id="KW-0812">Transmembrane</keyword>
<dbReference type="RefSeq" id="WP_106530468.1">
    <property type="nucleotide sequence ID" value="NZ_PYAW01000006.1"/>
</dbReference>
<evidence type="ECO:0000313" key="3">
    <source>
        <dbReference type="Proteomes" id="UP000240971"/>
    </source>
</evidence>
<keyword evidence="1" id="KW-0472">Membrane</keyword>
<evidence type="ECO:0000256" key="1">
    <source>
        <dbReference type="SAM" id="Phobius"/>
    </source>
</evidence>
<evidence type="ECO:0000313" key="2">
    <source>
        <dbReference type="EMBL" id="PSL44172.1"/>
    </source>
</evidence>
<feature type="transmembrane region" description="Helical" evidence="1">
    <location>
        <begin position="52"/>
        <end position="74"/>
    </location>
</feature>
<dbReference type="EMBL" id="PYAW01000006">
    <property type="protein sequence ID" value="PSL44172.1"/>
    <property type="molecule type" value="Genomic_DNA"/>
</dbReference>
<accession>A0A2P8HDB7</accession>
<gene>
    <name evidence="2" type="ORF">CLV51_10637</name>
</gene>